<dbReference type="InterPro" id="IPR039304">
    <property type="entry name" value="DNAAF3"/>
</dbReference>
<evidence type="ECO:0000259" key="6">
    <source>
        <dbReference type="Pfam" id="PF14737"/>
    </source>
</evidence>
<dbReference type="OrthoDB" id="538817at2759"/>
<dbReference type="GO" id="GO:0005737">
    <property type="term" value="C:cytoplasm"/>
    <property type="evidence" value="ECO:0007669"/>
    <property type="project" value="UniProtKB-SubCell"/>
</dbReference>
<dbReference type="AlphaFoldDB" id="A0A9W7E929"/>
<feature type="compositionally biased region" description="Basic and acidic residues" evidence="5">
    <location>
        <begin position="372"/>
        <end position="391"/>
    </location>
</feature>
<evidence type="ECO:0000256" key="2">
    <source>
        <dbReference type="ARBA" id="ARBA00010449"/>
    </source>
</evidence>
<name>A0A9W7E929_9STRA</name>
<dbReference type="Proteomes" id="UP001165085">
    <property type="component" value="Unassembled WGS sequence"/>
</dbReference>
<dbReference type="EMBL" id="BRXY01000136">
    <property type="protein sequence ID" value="GMH69978.1"/>
    <property type="molecule type" value="Genomic_DNA"/>
</dbReference>
<evidence type="ECO:0000256" key="3">
    <source>
        <dbReference type="ARBA" id="ARBA00022490"/>
    </source>
</evidence>
<keyword evidence="9" id="KW-1185">Reference proteome</keyword>
<feature type="domain" description="Dynein assembly factor 3 C-terminal" evidence="7">
    <location>
        <begin position="149"/>
        <end position="503"/>
    </location>
</feature>
<dbReference type="PANTHER" id="PTHR22118:SF14">
    <property type="entry name" value="DYNEIN AXONEMAL ASSEMBLY FACTOR 3"/>
    <property type="match status" value="1"/>
</dbReference>
<dbReference type="Pfam" id="PF14737">
    <property type="entry name" value="DUF4470"/>
    <property type="match status" value="1"/>
</dbReference>
<keyword evidence="4" id="KW-0970">Cilium biogenesis/degradation</keyword>
<protein>
    <submittedName>
        <fullName evidence="8">Uncharacterized protein</fullName>
    </submittedName>
</protein>
<accession>A0A9W7E929</accession>
<dbReference type="PANTHER" id="PTHR22118">
    <property type="entry name" value="DYNEIN ASSEMBLY FACTOR 3, AXONEMAL"/>
    <property type="match status" value="1"/>
</dbReference>
<feature type="region of interest" description="Disordered" evidence="5">
    <location>
        <begin position="358"/>
        <end position="391"/>
    </location>
</feature>
<reference evidence="9" key="1">
    <citation type="journal article" date="2023" name="Commun. Biol.">
        <title>Genome analysis of Parmales, the sister group of diatoms, reveals the evolutionary specialization of diatoms from phago-mixotrophs to photoautotrophs.</title>
        <authorList>
            <person name="Ban H."/>
            <person name="Sato S."/>
            <person name="Yoshikawa S."/>
            <person name="Yamada K."/>
            <person name="Nakamura Y."/>
            <person name="Ichinomiya M."/>
            <person name="Sato N."/>
            <person name="Blanc-Mathieu R."/>
            <person name="Endo H."/>
            <person name="Kuwata A."/>
            <person name="Ogata H."/>
        </authorList>
    </citation>
    <scope>NUCLEOTIDE SEQUENCE [LARGE SCALE GENOMIC DNA]</scope>
    <source>
        <strain evidence="9">NIES 3701</strain>
    </source>
</reference>
<evidence type="ECO:0000313" key="9">
    <source>
        <dbReference type="Proteomes" id="UP001165085"/>
    </source>
</evidence>
<evidence type="ECO:0000256" key="1">
    <source>
        <dbReference type="ARBA" id="ARBA00004496"/>
    </source>
</evidence>
<comment type="caution">
    <text evidence="8">The sequence shown here is derived from an EMBL/GenBank/DDBJ whole genome shotgun (WGS) entry which is preliminary data.</text>
</comment>
<dbReference type="GO" id="GO:0044458">
    <property type="term" value="P:motile cilium assembly"/>
    <property type="evidence" value="ECO:0007669"/>
    <property type="project" value="TreeGrafter"/>
</dbReference>
<dbReference type="GO" id="GO:0070286">
    <property type="term" value="P:axonemal dynein complex assembly"/>
    <property type="evidence" value="ECO:0007669"/>
    <property type="project" value="InterPro"/>
</dbReference>
<comment type="similarity">
    <text evidence="2">Belongs to the DNAAF3 family.</text>
</comment>
<dbReference type="Pfam" id="PF14740">
    <property type="entry name" value="DUF4471"/>
    <property type="match status" value="1"/>
</dbReference>
<dbReference type="InterPro" id="IPR027974">
    <property type="entry name" value="DUF4470"/>
</dbReference>
<evidence type="ECO:0000256" key="4">
    <source>
        <dbReference type="ARBA" id="ARBA00022794"/>
    </source>
</evidence>
<comment type="subcellular location">
    <subcellularLocation>
        <location evidence="1">Cytoplasm</location>
    </subcellularLocation>
</comment>
<dbReference type="InterPro" id="IPR028235">
    <property type="entry name" value="DNAAF3_C"/>
</dbReference>
<evidence type="ECO:0000259" key="7">
    <source>
        <dbReference type="Pfam" id="PF14740"/>
    </source>
</evidence>
<evidence type="ECO:0000313" key="8">
    <source>
        <dbReference type="EMBL" id="GMH69978.1"/>
    </source>
</evidence>
<keyword evidence="3" id="KW-0963">Cytoplasm</keyword>
<evidence type="ECO:0000256" key="5">
    <source>
        <dbReference type="SAM" id="MobiDB-lite"/>
    </source>
</evidence>
<proteinExistence type="inferred from homology"/>
<gene>
    <name evidence="8" type="ORF">TrST_g14142</name>
</gene>
<sequence length="524" mass="59557">MSQFSTTHQPNSSHASIGLQGMWGFSPAANLLAEAEHQAVDGEPIEILIVNSCDIRHVLKTAAQRRRFAPNSPLHFYLIDTPTEVVARHFLLLQVLTDWEIPIRQRAILFLEIFGNTMVQDRTARYIEETARGLIEIITDGDHPLSDVFDLSNLKFRDRDLIENSFKSWFTDVPFDMQGLRDQRLRHYYGDRYDVKKNVLDWDYQTRIKEVASIIHIKQYREWRNSGVAFEFGDATYNSPNRTMASYTAGMMKAGKDKGMKKEIRGFWLDIVCSPYAAFGVSCEKVNKFAEDLFFILNEGTGTAQHRHHTVEVATYNVMSYLWEIETGETYTMRKKNDIFSGLGEDASDVVIYNTDDGAKPVEEADGEELGEEAKAKAAEEKRKKELEADAAKQERLEKKRLRQAASRARNIVSTLDNLRIIPVSGGAPGLYGKPKFTKKFDICYVSQHGCHHVGDLGFPSLMKDKGKVILETGKHVYALQKKQCEELNRKIFELTEKQGFKMANGNAKNVGGLADLENFVFEV</sequence>
<feature type="domain" description="DUF4470" evidence="6">
    <location>
        <begin position="22"/>
        <end position="119"/>
    </location>
</feature>
<organism evidence="8 9">
    <name type="scientific">Triparma strigata</name>
    <dbReference type="NCBI Taxonomy" id="1606541"/>
    <lineage>
        <taxon>Eukaryota</taxon>
        <taxon>Sar</taxon>
        <taxon>Stramenopiles</taxon>
        <taxon>Ochrophyta</taxon>
        <taxon>Bolidophyceae</taxon>
        <taxon>Parmales</taxon>
        <taxon>Triparmaceae</taxon>
        <taxon>Triparma</taxon>
    </lineage>
</organism>